<comment type="caution">
    <text evidence="2">The sequence shown here is derived from an EMBL/GenBank/DDBJ whole genome shotgun (WGS) entry which is preliminary data.</text>
</comment>
<reference evidence="2 3" key="1">
    <citation type="submission" date="2024-02" db="EMBL/GenBank/DDBJ databases">
        <title>A draft genome for the cacao thread blight pathogen Marasmius crinis-equi.</title>
        <authorList>
            <person name="Cohen S.P."/>
            <person name="Baruah I.K."/>
            <person name="Amoako-Attah I."/>
            <person name="Bukari Y."/>
            <person name="Meinhardt L.W."/>
            <person name="Bailey B.A."/>
        </authorList>
    </citation>
    <scope>NUCLEOTIDE SEQUENCE [LARGE SCALE GENOMIC DNA]</scope>
    <source>
        <strain evidence="2 3">GH-76</strain>
    </source>
</reference>
<evidence type="ECO:0000313" key="3">
    <source>
        <dbReference type="Proteomes" id="UP001465976"/>
    </source>
</evidence>
<feature type="region of interest" description="Disordered" evidence="1">
    <location>
        <begin position="209"/>
        <end position="300"/>
    </location>
</feature>
<sequence length="327" mass="36244">MDPQLMLKIQLRLAREERRAKALKAEQERILTFLRDPLSDPLKLGPNRTACMPCGERVALSKGRFKLEEWEKHKQECIMAVVAQREIDKGRTLAPGWGTATRLEEDVGIDLGERFCQRGLFAPGMRNVFREIGFGYGGRPCTPIPPAAPAERKARSRQSSQSGHPMRLVDDGVKTDATSEIKDPVPRPSTPLPSFTALAKALKSKPLFPKRNSVKPIFPSLNRSQSNSDNSPENTTMPPPSSFHGGHPLTRFNSDSKPASENAYQTPLFRVKSTPDSLDDLSSDSDSSSEASASLSERPSSWKRKIPLFDYKLMKTDSIGLAKTDTI</sequence>
<gene>
    <name evidence="2" type="ORF">V5O48_014102</name>
</gene>
<organism evidence="2 3">
    <name type="scientific">Marasmius crinis-equi</name>
    <dbReference type="NCBI Taxonomy" id="585013"/>
    <lineage>
        <taxon>Eukaryota</taxon>
        <taxon>Fungi</taxon>
        <taxon>Dikarya</taxon>
        <taxon>Basidiomycota</taxon>
        <taxon>Agaricomycotina</taxon>
        <taxon>Agaricomycetes</taxon>
        <taxon>Agaricomycetidae</taxon>
        <taxon>Agaricales</taxon>
        <taxon>Marasmiineae</taxon>
        <taxon>Marasmiaceae</taxon>
        <taxon>Marasmius</taxon>
    </lineage>
</organism>
<accession>A0ABR3EYD3</accession>
<proteinExistence type="predicted"/>
<feature type="compositionally biased region" description="Low complexity" evidence="1">
    <location>
        <begin position="284"/>
        <end position="299"/>
    </location>
</feature>
<feature type="compositionally biased region" description="Basic and acidic residues" evidence="1">
    <location>
        <begin position="167"/>
        <end position="185"/>
    </location>
</feature>
<keyword evidence="3" id="KW-1185">Reference proteome</keyword>
<feature type="compositionally biased region" description="Polar residues" evidence="1">
    <location>
        <begin position="251"/>
        <end position="265"/>
    </location>
</feature>
<feature type="region of interest" description="Disordered" evidence="1">
    <location>
        <begin position="143"/>
        <end position="193"/>
    </location>
</feature>
<dbReference type="Proteomes" id="UP001465976">
    <property type="component" value="Unassembled WGS sequence"/>
</dbReference>
<evidence type="ECO:0000256" key="1">
    <source>
        <dbReference type="SAM" id="MobiDB-lite"/>
    </source>
</evidence>
<protein>
    <submittedName>
        <fullName evidence="2">Uncharacterized protein</fullName>
    </submittedName>
</protein>
<name>A0ABR3EYD3_9AGAR</name>
<feature type="compositionally biased region" description="Polar residues" evidence="1">
    <location>
        <begin position="221"/>
        <end position="236"/>
    </location>
</feature>
<evidence type="ECO:0000313" key="2">
    <source>
        <dbReference type="EMBL" id="KAL0567895.1"/>
    </source>
</evidence>
<dbReference type="EMBL" id="JBAHYK010001467">
    <property type="protein sequence ID" value="KAL0567895.1"/>
    <property type="molecule type" value="Genomic_DNA"/>
</dbReference>